<keyword evidence="4" id="KW-0808">Transferase</keyword>
<dbReference type="InterPro" id="IPR001214">
    <property type="entry name" value="SET_dom"/>
</dbReference>
<proteinExistence type="predicted"/>
<keyword evidence="7" id="KW-0862">Zinc</keyword>
<evidence type="ECO:0000313" key="12">
    <source>
        <dbReference type="Proteomes" id="UP000775872"/>
    </source>
</evidence>
<evidence type="ECO:0000256" key="6">
    <source>
        <dbReference type="ARBA" id="ARBA00022723"/>
    </source>
</evidence>
<dbReference type="OrthoDB" id="308383at2759"/>
<name>A0A9P0EMQ3_9HYPO</name>
<protein>
    <submittedName>
        <fullName evidence="11">Uncharacterized protein</fullName>
    </submittedName>
</protein>
<dbReference type="PROSITE" id="PS50280">
    <property type="entry name" value="SET"/>
    <property type="match status" value="1"/>
</dbReference>
<dbReference type="GO" id="GO:0042054">
    <property type="term" value="F:histone methyltransferase activity"/>
    <property type="evidence" value="ECO:0007669"/>
    <property type="project" value="InterPro"/>
</dbReference>
<dbReference type="InterPro" id="IPR050973">
    <property type="entry name" value="H3K9_Histone-Lys_N-MTase"/>
</dbReference>
<keyword evidence="12" id="KW-1185">Reference proteome</keyword>
<keyword evidence="6" id="KW-0479">Metal-binding</keyword>
<evidence type="ECO:0000256" key="8">
    <source>
        <dbReference type="SAM" id="MobiDB-lite"/>
    </source>
</evidence>
<dbReference type="GO" id="GO:0005694">
    <property type="term" value="C:chromosome"/>
    <property type="evidence" value="ECO:0007669"/>
    <property type="project" value="UniProtKB-SubCell"/>
</dbReference>
<feature type="region of interest" description="Disordered" evidence="8">
    <location>
        <begin position="405"/>
        <end position="445"/>
    </location>
</feature>
<evidence type="ECO:0000259" key="9">
    <source>
        <dbReference type="PROSITE" id="PS50280"/>
    </source>
</evidence>
<dbReference type="GO" id="GO:0008270">
    <property type="term" value="F:zinc ion binding"/>
    <property type="evidence" value="ECO:0007669"/>
    <property type="project" value="InterPro"/>
</dbReference>
<sequence length="688" mass="77859">MEEATRQHFFNHGKEGFEDEKNDCHWCQIRAFKTHPNIPITVVNEVDDEVLPENFRFIDKMVYGQGVEAAEDSFRSGCSCGDNGAKCQYSACDCLADLEEDDEDVKAYAYHTGGSKAGLLRSRVIDSSQPLGRTVPLQIFRTINRGWGVRCLEEIKEGQFVDCYLGEVITSAEADRRREHSAISQRKDVYLFALDKFTDPNSLDPRLQGPPLEVDGEFMSGPTRFINHSCDPNMRIFARVGDHADKHLHDLALFAIRDIHRGEELTFDYVDGVAEDNEETTQNVDSMAKCLCGSKNCRKFLWHAAQSGHDLTSTRGNKIWYNSRLALRTLRNRSRDYQRIYQRQIADGRPDVTWMACGVSHCGQCTFYDRMSMYNHNSRRFTAWREEIFVELMVEVLARGNRARRNSARGNNAKGNNAKGNGAGGNGARGNGAGGNGAGGNNARKNGARGNAVSLDDIDSFIQSPPIRGAFWEFHKTCGVTVQEVEPAAMLAKLTGLMPAVVRLVRAPVIGEVRLDRGTSDVKEKRHAVGWYLGDLAILRRGGRRWDTRDKIKKEERETLDVHLCFSHYLAGRPQTWKLEDYLLQFCVVAESWRRYGLQRGCRWGFGGAEKAADLMCAVLLNWWIMTGYDCFEKRRHNRLSINLLWEEWMERYPRFLQGDEMEEQGGSSEKVLQGVGRAVMLGVSAKC</sequence>
<dbReference type="InterPro" id="IPR046341">
    <property type="entry name" value="SET_dom_sf"/>
</dbReference>
<dbReference type="PANTHER" id="PTHR46223:SF3">
    <property type="entry name" value="HISTONE-LYSINE N-METHYLTRANSFERASE SET-23"/>
    <property type="match status" value="1"/>
</dbReference>
<feature type="compositionally biased region" description="Gly residues" evidence="8">
    <location>
        <begin position="421"/>
        <end position="440"/>
    </location>
</feature>
<evidence type="ECO:0000256" key="3">
    <source>
        <dbReference type="ARBA" id="ARBA00022603"/>
    </source>
</evidence>
<evidence type="ECO:0000256" key="4">
    <source>
        <dbReference type="ARBA" id="ARBA00022679"/>
    </source>
</evidence>
<accession>A0A9P0EMQ3</accession>
<organism evidence="11 12">
    <name type="scientific">Clonostachys solani</name>
    <dbReference type="NCBI Taxonomy" id="160281"/>
    <lineage>
        <taxon>Eukaryota</taxon>
        <taxon>Fungi</taxon>
        <taxon>Dikarya</taxon>
        <taxon>Ascomycota</taxon>
        <taxon>Pezizomycotina</taxon>
        <taxon>Sordariomycetes</taxon>
        <taxon>Hypocreomycetidae</taxon>
        <taxon>Hypocreales</taxon>
        <taxon>Bionectriaceae</taxon>
        <taxon>Clonostachys</taxon>
    </lineage>
</organism>
<dbReference type="GO" id="GO:0032259">
    <property type="term" value="P:methylation"/>
    <property type="evidence" value="ECO:0007669"/>
    <property type="project" value="UniProtKB-KW"/>
</dbReference>
<dbReference type="PANTHER" id="PTHR46223">
    <property type="entry name" value="HISTONE-LYSINE N-METHYLTRANSFERASE SUV39H"/>
    <property type="match status" value="1"/>
</dbReference>
<evidence type="ECO:0000256" key="2">
    <source>
        <dbReference type="ARBA" id="ARBA00022454"/>
    </source>
</evidence>
<gene>
    <name evidence="11" type="ORF">CSOL1703_00015751</name>
</gene>
<dbReference type="AlphaFoldDB" id="A0A9P0EMQ3"/>
<dbReference type="SUPFAM" id="SSF82199">
    <property type="entry name" value="SET domain"/>
    <property type="match status" value="1"/>
</dbReference>
<keyword evidence="3" id="KW-0489">Methyltransferase</keyword>
<dbReference type="EMBL" id="CABFOC020000048">
    <property type="protein sequence ID" value="CAH0054279.1"/>
    <property type="molecule type" value="Genomic_DNA"/>
</dbReference>
<evidence type="ECO:0000259" key="10">
    <source>
        <dbReference type="PROSITE" id="PS50868"/>
    </source>
</evidence>
<evidence type="ECO:0000256" key="7">
    <source>
        <dbReference type="ARBA" id="ARBA00022833"/>
    </source>
</evidence>
<dbReference type="InterPro" id="IPR003616">
    <property type="entry name" value="Post-SET_dom"/>
</dbReference>
<feature type="compositionally biased region" description="Low complexity" evidence="8">
    <location>
        <begin position="408"/>
        <end position="420"/>
    </location>
</feature>
<reference evidence="11 12" key="2">
    <citation type="submission" date="2021-10" db="EMBL/GenBank/DDBJ databases">
        <authorList>
            <person name="Piombo E."/>
        </authorList>
    </citation>
    <scope>NUCLEOTIDE SEQUENCE [LARGE SCALE GENOMIC DNA]</scope>
</reference>
<dbReference type="Proteomes" id="UP000775872">
    <property type="component" value="Unassembled WGS sequence"/>
</dbReference>
<evidence type="ECO:0000256" key="1">
    <source>
        <dbReference type="ARBA" id="ARBA00004286"/>
    </source>
</evidence>
<dbReference type="Gene3D" id="2.170.270.10">
    <property type="entry name" value="SET domain"/>
    <property type="match status" value="1"/>
</dbReference>
<feature type="domain" description="SET" evidence="9">
    <location>
        <begin position="135"/>
        <end position="270"/>
    </location>
</feature>
<comment type="caution">
    <text evidence="11">The sequence shown here is derived from an EMBL/GenBank/DDBJ whole genome shotgun (WGS) entry which is preliminary data.</text>
</comment>
<dbReference type="Pfam" id="PF00856">
    <property type="entry name" value="SET"/>
    <property type="match status" value="1"/>
</dbReference>
<evidence type="ECO:0000313" key="11">
    <source>
        <dbReference type="EMBL" id="CAH0054279.1"/>
    </source>
</evidence>
<feature type="domain" description="Post-SET" evidence="10">
    <location>
        <begin position="286"/>
        <end position="302"/>
    </location>
</feature>
<dbReference type="InterPro" id="IPR007728">
    <property type="entry name" value="Pre-SET_dom"/>
</dbReference>
<keyword evidence="5" id="KW-0949">S-adenosyl-L-methionine</keyword>
<dbReference type="Pfam" id="PF05033">
    <property type="entry name" value="Pre-SET"/>
    <property type="match status" value="1"/>
</dbReference>
<reference evidence="12" key="1">
    <citation type="submission" date="2019-06" db="EMBL/GenBank/DDBJ databases">
        <authorList>
            <person name="Broberg M."/>
        </authorList>
    </citation>
    <scope>NUCLEOTIDE SEQUENCE [LARGE SCALE GENOMIC DNA]</scope>
</reference>
<dbReference type="GO" id="GO:0005634">
    <property type="term" value="C:nucleus"/>
    <property type="evidence" value="ECO:0007669"/>
    <property type="project" value="InterPro"/>
</dbReference>
<comment type="subcellular location">
    <subcellularLocation>
        <location evidence="1">Chromosome</location>
    </subcellularLocation>
</comment>
<dbReference type="SMART" id="SM00468">
    <property type="entry name" value="PreSET"/>
    <property type="match status" value="1"/>
</dbReference>
<dbReference type="SMART" id="SM00317">
    <property type="entry name" value="SET"/>
    <property type="match status" value="1"/>
</dbReference>
<evidence type="ECO:0000256" key="5">
    <source>
        <dbReference type="ARBA" id="ARBA00022691"/>
    </source>
</evidence>
<dbReference type="PROSITE" id="PS50868">
    <property type="entry name" value="POST_SET"/>
    <property type="match status" value="1"/>
</dbReference>
<keyword evidence="2" id="KW-0158">Chromosome</keyword>